<keyword evidence="4" id="KW-1185">Reference proteome</keyword>
<name>A0A3D8SHR1_9HELO</name>
<dbReference type="STRING" id="1849047.A0A3D8SHR1"/>
<dbReference type="AlphaFoldDB" id="A0A3D8SHR1"/>
<organism evidence="3 4">
    <name type="scientific">Coleophoma cylindrospora</name>
    <dbReference type="NCBI Taxonomy" id="1849047"/>
    <lineage>
        <taxon>Eukaryota</taxon>
        <taxon>Fungi</taxon>
        <taxon>Dikarya</taxon>
        <taxon>Ascomycota</taxon>
        <taxon>Pezizomycotina</taxon>
        <taxon>Leotiomycetes</taxon>
        <taxon>Helotiales</taxon>
        <taxon>Dermateaceae</taxon>
        <taxon>Coleophoma</taxon>
    </lineage>
</organism>
<proteinExistence type="predicted"/>
<accession>A0A3D8SHR1</accession>
<evidence type="ECO:0000256" key="2">
    <source>
        <dbReference type="SAM" id="Phobius"/>
    </source>
</evidence>
<dbReference type="EMBL" id="PDLM01000002">
    <property type="protein sequence ID" value="RDW85298.1"/>
    <property type="molecule type" value="Genomic_DNA"/>
</dbReference>
<feature type="transmembrane region" description="Helical" evidence="2">
    <location>
        <begin position="108"/>
        <end position="135"/>
    </location>
</feature>
<feature type="compositionally biased region" description="Low complexity" evidence="1">
    <location>
        <begin position="14"/>
        <end position="26"/>
    </location>
</feature>
<dbReference type="Proteomes" id="UP000256645">
    <property type="component" value="Unassembled WGS sequence"/>
</dbReference>
<evidence type="ECO:0008006" key="5">
    <source>
        <dbReference type="Google" id="ProtNLM"/>
    </source>
</evidence>
<evidence type="ECO:0000313" key="3">
    <source>
        <dbReference type="EMBL" id="RDW85298.1"/>
    </source>
</evidence>
<protein>
    <recommendedName>
        <fullName evidence="5">Integral membrane protein</fullName>
    </recommendedName>
</protein>
<feature type="compositionally biased region" description="Polar residues" evidence="1">
    <location>
        <begin position="1"/>
        <end position="13"/>
    </location>
</feature>
<feature type="transmembrane region" description="Helical" evidence="2">
    <location>
        <begin position="385"/>
        <end position="404"/>
    </location>
</feature>
<keyword evidence="2" id="KW-0472">Membrane</keyword>
<dbReference type="OrthoDB" id="2603at2759"/>
<evidence type="ECO:0000313" key="4">
    <source>
        <dbReference type="Proteomes" id="UP000256645"/>
    </source>
</evidence>
<feature type="transmembrane region" description="Helical" evidence="2">
    <location>
        <begin position="147"/>
        <end position="168"/>
    </location>
</feature>
<keyword evidence="2" id="KW-1133">Transmembrane helix</keyword>
<comment type="caution">
    <text evidence="3">The sequence shown here is derived from an EMBL/GenBank/DDBJ whole genome shotgun (WGS) entry which is preliminary data.</text>
</comment>
<evidence type="ECO:0000256" key="1">
    <source>
        <dbReference type="SAM" id="MobiDB-lite"/>
    </source>
</evidence>
<feature type="transmembrane region" description="Helical" evidence="2">
    <location>
        <begin position="311"/>
        <end position="337"/>
    </location>
</feature>
<sequence length="409" mass="45029">MDRLNQSRGQNHAQSRGQSRGQSRSQSRGLVSSSFLQSLDVIGTQVFAQWPNFTVEEEYRIRFDPKSNLSSNTFPARLFFPKRSSLQYDNGSAHRIKRMLTRFPISDASYLVASIFTLGAAIFVANGFFLLLPIIAPQLTFNGEAMYAVPITSVVGTLLFNLGGYAGWLEGLNWKRGGTPNITDAVTITVTDVSNAGRKLPDVEEAKETGSISDTDSIHGILVPQRANIPMVTTKAIADEMMASPTATWEPALIGSEEFVWWPTMRQFRQTYRHDPVFWAGLVQWIGTIVFAIATVVAVPGVIDFSNQPLFFFADLLPATLGGVLFVVAGLFQLYAAQRKWYLPAFKSLTWHTALWNTIGSVGFTLAGGLLYISSTAATFQATLATFWGSSAFLIGGLIQWYSVMGNYP</sequence>
<feature type="transmembrane region" description="Helical" evidence="2">
    <location>
        <begin position="349"/>
        <end position="373"/>
    </location>
</feature>
<feature type="transmembrane region" description="Helical" evidence="2">
    <location>
        <begin position="277"/>
        <end position="299"/>
    </location>
</feature>
<reference evidence="3 4" key="1">
    <citation type="journal article" date="2018" name="IMA Fungus">
        <title>IMA Genome-F 9: Draft genome sequence of Annulohypoxylon stygium, Aspergillus mulundensis, Berkeleyomyces basicola (syn. Thielaviopsis basicola), Ceratocystis smalleyi, two Cercospora beticola strains, Coleophoma cylindrospora, Fusarium fracticaudum, Phialophora cf. hyalina, and Morchella septimelata.</title>
        <authorList>
            <person name="Wingfield B.D."/>
            <person name="Bills G.F."/>
            <person name="Dong Y."/>
            <person name="Huang W."/>
            <person name="Nel W.J."/>
            <person name="Swalarsk-Parry B.S."/>
            <person name="Vaghefi N."/>
            <person name="Wilken P.M."/>
            <person name="An Z."/>
            <person name="de Beer Z.W."/>
            <person name="De Vos L."/>
            <person name="Chen L."/>
            <person name="Duong T.A."/>
            <person name="Gao Y."/>
            <person name="Hammerbacher A."/>
            <person name="Kikkert J.R."/>
            <person name="Li Y."/>
            <person name="Li H."/>
            <person name="Li K."/>
            <person name="Li Q."/>
            <person name="Liu X."/>
            <person name="Ma X."/>
            <person name="Naidoo K."/>
            <person name="Pethybridge S.J."/>
            <person name="Sun J."/>
            <person name="Steenkamp E.T."/>
            <person name="van der Nest M.A."/>
            <person name="van Wyk S."/>
            <person name="Wingfield M.J."/>
            <person name="Xiong C."/>
            <person name="Yue Q."/>
            <person name="Zhang X."/>
        </authorList>
    </citation>
    <scope>NUCLEOTIDE SEQUENCE [LARGE SCALE GENOMIC DNA]</scope>
    <source>
        <strain evidence="3 4">BP6252</strain>
    </source>
</reference>
<gene>
    <name evidence="3" type="ORF">BP6252_02888</name>
</gene>
<feature type="region of interest" description="Disordered" evidence="1">
    <location>
        <begin position="1"/>
        <end position="26"/>
    </location>
</feature>
<keyword evidence="2" id="KW-0812">Transmembrane</keyword>